<dbReference type="AlphaFoldDB" id="C3Y115"/>
<feature type="region of interest" description="Disordered" evidence="1">
    <location>
        <begin position="502"/>
        <end position="529"/>
    </location>
</feature>
<evidence type="ECO:0000256" key="1">
    <source>
        <dbReference type="SAM" id="MobiDB-lite"/>
    </source>
</evidence>
<dbReference type="InParanoid" id="C3Y115"/>
<evidence type="ECO:0000256" key="2">
    <source>
        <dbReference type="SAM" id="Phobius"/>
    </source>
</evidence>
<protein>
    <submittedName>
        <fullName evidence="3">Uncharacterized protein</fullName>
    </submittedName>
</protein>
<keyword evidence="2" id="KW-0812">Transmembrane</keyword>
<name>C3Y115_BRAFL</name>
<organism>
    <name type="scientific">Branchiostoma floridae</name>
    <name type="common">Florida lancelet</name>
    <name type="synonym">Amphioxus</name>
    <dbReference type="NCBI Taxonomy" id="7739"/>
    <lineage>
        <taxon>Eukaryota</taxon>
        <taxon>Metazoa</taxon>
        <taxon>Chordata</taxon>
        <taxon>Cephalochordata</taxon>
        <taxon>Leptocardii</taxon>
        <taxon>Amphioxiformes</taxon>
        <taxon>Branchiostomatidae</taxon>
        <taxon>Branchiostoma</taxon>
    </lineage>
</organism>
<feature type="transmembrane region" description="Helical" evidence="2">
    <location>
        <begin position="104"/>
        <end position="125"/>
    </location>
</feature>
<dbReference type="EMBL" id="GG666480">
    <property type="protein sequence ID" value="EEN65555.1"/>
    <property type="molecule type" value="Genomic_DNA"/>
</dbReference>
<gene>
    <name evidence="3" type="ORF">BRAFLDRAFT_129872</name>
</gene>
<accession>C3Y115</accession>
<sequence length="580" mass="65703">MTGLRDSLGLFIWQPSVQCTTYQPRKWSHVVLRHRKRFRRFIVGLVSPVRPQFTRGAVLSVWSVSHERTKPLTRVYIRGKTVSSQRITILPSAQRKTTSSMTAVQLFICVVIVQCIVHLAGISAFQVAAFNLDRLGPGHVSIEQNDVLPPEETNALPEDSAVNDVGISSSEAEAIVNLLLDVDVHLDQQDHSPAEAILPAGGILLDPLPEIVPTTAKPAEPESDSFSIDAYIKASELLDRLQADQPQFDFQPIHDKLKGSPDHEEVTEMITYVRNLREKLMRYIRDTTSTLGRFSLLVFDPPITEANLANQPRWQKELNDAMERTKDIIDDFINNLYDIKTQLQMVVMEVARMEIPISEVVLKPAPRFRDDRKRQPVSPKPIQNLSEYADWLVDFLTNTIPTANELAVKSFPRFRMVRDADGAATLEEERERFTRSVDEYREFLDFLGETLEETMQTVSLLPCLLAAVLTVHAVRAQDDCPPDLMSPSCDYYGRWSRGGPLVTADPRPSRSQARGGMHMVTAHPRPSKRSRRQLVHMLMEIAAKQQGEAVKRFAEEAYEDSRSLRAERLSLKNILMGRTY</sequence>
<keyword evidence="2" id="KW-0472">Membrane</keyword>
<proteinExistence type="predicted"/>
<keyword evidence="2" id="KW-1133">Transmembrane helix</keyword>
<reference evidence="3" key="1">
    <citation type="journal article" date="2008" name="Nature">
        <title>The amphioxus genome and the evolution of the chordate karyotype.</title>
        <authorList>
            <consortium name="US DOE Joint Genome Institute (JGI-PGF)"/>
            <person name="Putnam N.H."/>
            <person name="Butts T."/>
            <person name="Ferrier D.E.K."/>
            <person name="Furlong R.F."/>
            <person name="Hellsten U."/>
            <person name="Kawashima T."/>
            <person name="Robinson-Rechavi M."/>
            <person name="Shoguchi E."/>
            <person name="Terry A."/>
            <person name="Yu J.-K."/>
            <person name="Benito-Gutierrez E.L."/>
            <person name="Dubchak I."/>
            <person name="Garcia-Fernandez J."/>
            <person name="Gibson-Brown J.J."/>
            <person name="Grigoriev I.V."/>
            <person name="Horton A.C."/>
            <person name="de Jong P.J."/>
            <person name="Jurka J."/>
            <person name="Kapitonov V.V."/>
            <person name="Kohara Y."/>
            <person name="Kuroki Y."/>
            <person name="Lindquist E."/>
            <person name="Lucas S."/>
            <person name="Osoegawa K."/>
            <person name="Pennacchio L.A."/>
            <person name="Salamov A.A."/>
            <person name="Satou Y."/>
            <person name="Sauka-Spengler T."/>
            <person name="Schmutz J."/>
            <person name="Shin-I T."/>
            <person name="Toyoda A."/>
            <person name="Bronner-Fraser M."/>
            <person name="Fujiyama A."/>
            <person name="Holland L.Z."/>
            <person name="Holland P.W.H."/>
            <person name="Satoh N."/>
            <person name="Rokhsar D.S."/>
        </authorList>
    </citation>
    <scope>NUCLEOTIDE SEQUENCE [LARGE SCALE GENOMIC DNA]</scope>
    <source>
        <strain evidence="3">S238N-H82</strain>
        <tissue evidence="3">Testes</tissue>
    </source>
</reference>
<evidence type="ECO:0000313" key="3">
    <source>
        <dbReference type="EMBL" id="EEN65555.1"/>
    </source>
</evidence>